<accession>A0A3M6U4S6</accession>
<comment type="caution">
    <text evidence="1">The sequence shown here is derived from an EMBL/GenBank/DDBJ whole genome shotgun (WGS) entry which is preliminary data.</text>
</comment>
<evidence type="ECO:0000313" key="1">
    <source>
        <dbReference type="EMBL" id="RMX48683.1"/>
    </source>
</evidence>
<reference evidence="1 2" key="1">
    <citation type="journal article" date="2018" name="Sci. Rep.">
        <title>Comparative analysis of the Pocillopora damicornis genome highlights role of immune system in coral evolution.</title>
        <authorList>
            <person name="Cunning R."/>
            <person name="Bay R.A."/>
            <person name="Gillette P."/>
            <person name="Baker A.C."/>
            <person name="Traylor-Knowles N."/>
        </authorList>
    </citation>
    <scope>NUCLEOTIDE SEQUENCE [LARGE SCALE GENOMIC DNA]</scope>
    <source>
        <strain evidence="1">RSMAS</strain>
        <tissue evidence="1">Whole animal</tissue>
    </source>
</reference>
<proteinExistence type="predicted"/>
<dbReference type="EMBL" id="RCHS01002240">
    <property type="protein sequence ID" value="RMX48683.1"/>
    <property type="molecule type" value="Genomic_DNA"/>
</dbReference>
<evidence type="ECO:0000313" key="2">
    <source>
        <dbReference type="Proteomes" id="UP000275408"/>
    </source>
</evidence>
<organism evidence="1 2">
    <name type="scientific">Pocillopora damicornis</name>
    <name type="common">Cauliflower coral</name>
    <name type="synonym">Millepora damicornis</name>
    <dbReference type="NCBI Taxonomy" id="46731"/>
    <lineage>
        <taxon>Eukaryota</taxon>
        <taxon>Metazoa</taxon>
        <taxon>Cnidaria</taxon>
        <taxon>Anthozoa</taxon>
        <taxon>Hexacorallia</taxon>
        <taxon>Scleractinia</taxon>
        <taxon>Astrocoeniina</taxon>
        <taxon>Pocilloporidae</taxon>
        <taxon>Pocillopora</taxon>
    </lineage>
</organism>
<gene>
    <name evidence="1" type="ORF">pdam_00014313</name>
</gene>
<sequence length="325" mass="37435">MTADPIANPTLTKAITLKGNGSRLNMFSDEEKAITHESKQDVNKLINLSLVLMNSVEEIPDEDAAAYRGSTRTPEEDTLPIESAQGFDDWWNHSSVRLYQTDEEEQLPYWLDYTEHIDSNVYNNEVNDPFGSLKFKTVVSDHDSDQLNSPYGHEHGEVNITTKTDQRIQSLKALLAEQEKTISRLRSETITRLPESKEVLRILTQEQSDCGQNERNMPITQTCHSYETKNHFCQDLRSANRKRIGPEDTGLSNSKRYRYNLRKDVPRQFRTNFEKKTGKVKRFPKHDFMTECVHFPDVRKDDLTQEEFLSSLGLLRSTNKLSGTS</sequence>
<dbReference type="OrthoDB" id="5965896at2759"/>
<keyword evidence="2" id="KW-1185">Reference proteome</keyword>
<dbReference type="Proteomes" id="UP000275408">
    <property type="component" value="Unassembled WGS sequence"/>
</dbReference>
<protein>
    <submittedName>
        <fullName evidence="1">Uncharacterized protein</fullName>
    </submittedName>
</protein>
<name>A0A3M6U4S6_POCDA</name>
<dbReference type="AlphaFoldDB" id="A0A3M6U4S6"/>